<organism evidence="3 4">
    <name type="scientific">Scandinavium goeteborgense</name>
    <dbReference type="NCBI Taxonomy" id="1851514"/>
    <lineage>
        <taxon>Bacteria</taxon>
        <taxon>Pseudomonadati</taxon>
        <taxon>Pseudomonadota</taxon>
        <taxon>Gammaproteobacteria</taxon>
        <taxon>Enterobacterales</taxon>
        <taxon>Enterobacteriaceae</taxon>
        <taxon>Scandinavium</taxon>
    </lineage>
</organism>
<dbReference type="Gene3D" id="1.10.10.10">
    <property type="entry name" value="Winged helix-like DNA-binding domain superfamily/Winged helix DNA-binding domain"/>
    <property type="match status" value="1"/>
</dbReference>
<dbReference type="EMBL" id="SNVX01000004">
    <property type="protein sequence ID" value="TDN59492.1"/>
    <property type="molecule type" value="Genomic_DNA"/>
</dbReference>
<dbReference type="RefSeq" id="WP_166665203.1">
    <property type="nucleotide sequence ID" value="NZ_SNVX01000004.1"/>
</dbReference>
<dbReference type="SMART" id="SM00421">
    <property type="entry name" value="HTH_LUXR"/>
    <property type="match status" value="1"/>
</dbReference>
<sequence length="221" mass="24798">MEKRTANKYVAVVENCVMTKAGLRGLFSCCAGSFYELQVYKDSQEWFAQTEHRCYDMVIYSVAGARDSRQQSIRFFSELACMQPDALRVLLAEDEGQAKLIHHLLPVPLHAVWCKTSSVEKLLVQFNGLISQKESLHSTCKTLNAISGSVGLSPTERAILYYMGKGFSIPEIAVQMARNPKTIRTHKFNAMNKLGVKNDMGLLCAADILRYLPLQALNVTW</sequence>
<evidence type="ECO:0000259" key="2">
    <source>
        <dbReference type="PROSITE" id="PS50043"/>
    </source>
</evidence>
<proteinExistence type="predicted"/>
<evidence type="ECO:0000313" key="4">
    <source>
        <dbReference type="Proteomes" id="UP000295530"/>
    </source>
</evidence>
<feature type="domain" description="HTH luxR-type" evidence="2">
    <location>
        <begin position="145"/>
        <end position="210"/>
    </location>
</feature>
<keyword evidence="4" id="KW-1185">Reference proteome</keyword>
<dbReference type="PRINTS" id="PR00038">
    <property type="entry name" value="HTHLUXR"/>
</dbReference>
<dbReference type="PROSITE" id="PS50043">
    <property type="entry name" value="HTH_LUXR_2"/>
    <property type="match status" value="1"/>
</dbReference>
<dbReference type="InterPro" id="IPR036388">
    <property type="entry name" value="WH-like_DNA-bd_sf"/>
</dbReference>
<dbReference type="InterPro" id="IPR016032">
    <property type="entry name" value="Sig_transdc_resp-reg_C-effctor"/>
</dbReference>
<dbReference type="NCBIfam" id="NF008548">
    <property type="entry name" value="PRK11475.1"/>
    <property type="match status" value="1"/>
</dbReference>
<dbReference type="SUPFAM" id="SSF46894">
    <property type="entry name" value="C-terminal effector domain of the bipartite response regulators"/>
    <property type="match status" value="1"/>
</dbReference>
<reference evidence="3 4" key="1">
    <citation type="submission" date="2019-03" db="EMBL/GenBank/DDBJ databases">
        <title>Genomic analyses of the natural microbiome of Caenorhabditis elegans.</title>
        <authorList>
            <person name="Samuel B."/>
        </authorList>
    </citation>
    <scope>NUCLEOTIDE SEQUENCE [LARGE SCALE GENOMIC DNA]</scope>
    <source>
        <strain evidence="3 4">BIGb0156</strain>
    </source>
</reference>
<dbReference type="InterPro" id="IPR000792">
    <property type="entry name" value="Tscrpt_reg_LuxR_C"/>
</dbReference>
<evidence type="ECO:0000313" key="3">
    <source>
        <dbReference type="EMBL" id="TDN59492.1"/>
    </source>
</evidence>
<keyword evidence="1 3" id="KW-0238">DNA-binding</keyword>
<protein>
    <submittedName>
        <fullName evidence="3">DNA-binding NarL/FixJ family response regulator</fullName>
    </submittedName>
</protein>
<dbReference type="Proteomes" id="UP000295530">
    <property type="component" value="Unassembled WGS sequence"/>
</dbReference>
<gene>
    <name evidence="3" type="ORF">EC847_10493</name>
</gene>
<name>A0A4R6EKY9_SCAGO</name>
<dbReference type="GO" id="GO:0006355">
    <property type="term" value="P:regulation of DNA-templated transcription"/>
    <property type="evidence" value="ECO:0007669"/>
    <property type="project" value="InterPro"/>
</dbReference>
<evidence type="ECO:0000256" key="1">
    <source>
        <dbReference type="ARBA" id="ARBA00023125"/>
    </source>
</evidence>
<comment type="caution">
    <text evidence="3">The sequence shown here is derived from an EMBL/GenBank/DDBJ whole genome shotgun (WGS) entry which is preliminary data.</text>
</comment>
<dbReference type="CDD" id="cd06170">
    <property type="entry name" value="LuxR_C_like"/>
    <property type="match status" value="1"/>
</dbReference>
<accession>A0A4R6EKY9</accession>
<dbReference type="Pfam" id="PF00196">
    <property type="entry name" value="GerE"/>
    <property type="match status" value="1"/>
</dbReference>
<dbReference type="AlphaFoldDB" id="A0A4R6EKY9"/>
<dbReference type="GO" id="GO:0003677">
    <property type="term" value="F:DNA binding"/>
    <property type="evidence" value="ECO:0007669"/>
    <property type="project" value="UniProtKB-KW"/>
</dbReference>